<evidence type="ECO:0000256" key="5">
    <source>
        <dbReference type="PROSITE-ProRule" id="PRU00354"/>
    </source>
</evidence>
<evidence type="ECO:0000256" key="3">
    <source>
        <dbReference type="ARBA" id="ARBA00023115"/>
    </source>
</evidence>
<keyword evidence="4" id="KW-1003">Cell membrane</keyword>
<dbReference type="RefSeq" id="WP_342755769.1">
    <property type="nucleotide sequence ID" value="NZ_CP146256.1"/>
</dbReference>
<evidence type="ECO:0000256" key="4">
    <source>
        <dbReference type="HAMAP-Rule" id="MF_00198"/>
    </source>
</evidence>
<dbReference type="EC" id="2.5.1.16" evidence="4"/>
<comment type="subcellular location">
    <subcellularLocation>
        <location evidence="4">Cell membrane</location>
        <topology evidence="4">Multi-pass membrane protein</topology>
    </subcellularLocation>
</comment>
<sequence>MGTRNILKNKYYLYMTEFFAGTAVMAVELGASRLLAPYFSSSQIVWTIIIGTIMIAMALGNIWGGRSADRNPDPDKLYMRLIIAAIWIAAIPLVGKYIILGISAVLVFTVNNNFLILAGFIACMVIFVFPLFLLGTVTPSLVKYTVESLDDSGKTVGTLGAFNTIGSIIGTFMPTFVTIPAVGTSITFLIFSGILLVLGLVYFFSKKKKGKACAAATVLFVLCGIFGNSDSFAFWEKNLVYEGESIYNYLQVKETDDSVILSTNVLFGVQSIMKKDDSLTGMYYDYALAAPVMAGIAERGEGDILILGMGTGTYAKQCMKYFDNINVEGVEIDQKITDLAREYFELPDAVNVTTYDGRAYLQAIDDKYDVIMVDAYQDITIPFQMSSIEFFTMVKEHLKDNGVMVVNMNMHSEEKGNINDYLSDTIANVFPHVFTVNVKGATNRELFATLNEDAAEYLKMSADVNSEHNKDYVAEINNEELAAMIRIVDAGLTAYEKGEYLLTDDKAPVELLGMSVIDGLIRDEIGYYKEIFKEQGISGLLNQM</sequence>
<evidence type="ECO:0000256" key="2">
    <source>
        <dbReference type="ARBA" id="ARBA00022679"/>
    </source>
</evidence>
<dbReference type="Pfam" id="PF01564">
    <property type="entry name" value="Spermine_synth"/>
    <property type="match status" value="1"/>
</dbReference>
<keyword evidence="3 4" id="KW-0620">Polyamine biosynthesis</keyword>
<feature type="transmembrane region" description="Helical" evidence="4">
    <location>
        <begin position="77"/>
        <end position="108"/>
    </location>
</feature>
<protein>
    <recommendedName>
        <fullName evidence="4">Polyamine aminopropyltransferase</fullName>
    </recommendedName>
    <alternativeName>
        <fullName evidence="4">Putrescine aminopropyltransferase</fullName>
        <shortName evidence="4">PAPT</shortName>
    </alternativeName>
    <alternativeName>
        <fullName evidence="4">Spermidine synthase</fullName>
        <shortName evidence="4">SPDS</shortName>
        <shortName evidence="4">SPDSY</shortName>
        <ecNumber evidence="4">2.5.1.16</ecNumber>
    </alternativeName>
</protein>
<keyword evidence="4" id="KW-1133">Transmembrane helix</keyword>
<dbReference type="PANTHER" id="PTHR43317:SF1">
    <property type="entry name" value="THERMOSPERMINE SYNTHASE ACAULIS5"/>
    <property type="match status" value="1"/>
</dbReference>
<comment type="subunit">
    <text evidence="4">Homodimer or homotetramer.</text>
</comment>
<comment type="function">
    <text evidence="4">Catalyzes the irreversible transfer of a propylamine group from the amino donor S-adenosylmethioninamine (decarboxy-AdoMet) to putrescine (1,4-diaminobutane) to yield spermidine.</text>
</comment>
<keyword evidence="2 4" id="KW-0808">Transferase</keyword>
<dbReference type="NCBIfam" id="NF037959">
    <property type="entry name" value="MFS_SpdSyn"/>
    <property type="match status" value="1"/>
</dbReference>
<feature type="binding site" evidence="4">
    <location>
        <position position="382"/>
    </location>
    <ligand>
        <name>S-methyl-5'-thioadenosine</name>
        <dbReference type="ChEBI" id="CHEBI:17509"/>
    </ligand>
</feature>
<dbReference type="Gene3D" id="3.40.50.150">
    <property type="entry name" value="Vaccinia Virus protein VP39"/>
    <property type="match status" value="1"/>
</dbReference>
<feature type="transmembrane region" description="Helical" evidence="4">
    <location>
        <begin position="212"/>
        <end position="235"/>
    </location>
</feature>
<dbReference type="Proteomes" id="UP001451571">
    <property type="component" value="Chromosome"/>
</dbReference>
<feature type="transmembrane region" description="Helical" evidence="4">
    <location>
        <begin position="44"/>
        <end position="65"/>
    </location>
</feature>
<feature type="binding site" evidence="4">
    <location>
        <position position="248"/>
    </location>
    <ligand>
        <name>S-methyl-5'-thioadenosine</name>
        <dbReference type="ChEBI" id="CHEBI:17509"/>
    </ligand>
</feature>
<dbReference type="InterPro" id="IPR029063">
    <property type="entry name" value="SAM-dependent_MTases_sf"/>
</dbReference>
<comment type="similarity">
    <text evidence="1 4">Belongs to the spermidine/spermine synthase family.</text>
</comment>
<proteinExistence type="inferred from homology"/>
<gene>
    <name evidence="4" type="primary">speE</name>
    <name evidence="7" type="ORF">V6984_11430</name>
</gene>
<dbReference type="EMBL" id="CP146256">
    <property type="protein sequence ID" value="XAH72147.1"/>
    <property type="molecule type" value="Genomic_DNA"/>
</dbReference>
<keyword evidence="4" id="KW-0745">Spermidine biosynthesis</keyword>
<feature type="transmembrane region" description="Helical" evidence="4">
    <location>
        <begin position="185"/>
        <end position="205"/>
    </location>
</feature>
<dbReference type="InterPro" id="IPR001045">
    <property type="entry name" value="Spermi_synthase"/>
</dbReference>
<feature type="transmembrane region" description="Helical" evidence="4">
    <location>
        <begin position="12"/>
        <end position="32"/>
    </location>
</feature>
<feature type="transmembrane region" description="Helical" evidence="4">
    <location>
        <begin position="114"/>
        <end position="135"/>
    </location>
</feature>
<evidence type="ECO:0000313" key="7">
    <source>
        <dbReference type="EMBL" id="XAH72147.1"/>
    </source>
</evidence>
<dbReference type="HAMAP" id="MF_00198">
    <property type="entry name" value="Spermidine_synth"/>
    <property type="match status" value="1"/>
</dbReference>
<organism evidence="7 8">
    <name type="scientific">Kineothrix sedimenti</name>
    <dbReference type="NCBI Taxonomy" id="3123317"/>
    <lineage>
        <taxon>Bacteria</taxon>
        <taxon>Bacillati</taxon>
        <taxon>Bacillota</taxon>
        <taxon>Clostridia</taxon>
        <taxon>Lachnospirales</taxon>
        <taxon>Lachnospiraceae</taxon>
        <taxon>Kineothrix</taxon>
    </lineage>
</organism>
<dbReference type="Gene3D" id="1.20.1250.20">
    <property type="entry name" value="MFS general substrate transporter like domains"/>
    <property type="match status" value="1"/>
</dbReference>
<dbReference type="PANTHER" id="PTHR43317">
    <property type="entry name" value="THERMOSPERMINE SYNTHASE ACAULIS5"/>
    <property type="match status" value="1"/>
</dbReference>
<keyword evidence="4" id="KW-0472">Membrane</keyword>
<dbReference type="CDD" id="cd02440">
    <property type="entry name" value="AdoMet_MTases"/>
    <property type="match status" value="1"/>
</dbReference>
<dbReference type="PROSITE" id="PS51006">
    <property type="entry name" value="PABS_2"/>
    <property type="match status" value="1"/>
</dbReference>
<dbReference type="SUPFAM" id="SSF103473">
    <property type="entry name" value="MFS general substrate transporter"/>
    <property type="match status" value="1"/>
</dbReference>
<keyword evidence="8" id="KW-1185">Reference proteome</keyword>
<feature type="active site" description="Proton acceptor" evidence="4 5">
    <location>
        <position position="374"/>
    </location>
</feature>
<feature type="binding site" evidence="4">
    <location>
        <begin position="356"/>
        <end position="357"/>
    </location>
    <ligand>
        <name>S-methyl-5'-thioadenosine</name>
        <dbReference type="ChEBI" id="CHEBI:17509"/>
    </ligand>
</feature>
<comment type="catalytic activity">
    <reaction evidence="4">
        <text>S-adenosyl 3-(methylsulfanyl)propylamine + putrescine = S-methyl-5'-thioadenosine + spermidine + H(+)</text>
        <dbReference type="Rhea" id="RHEA:12721"/>
        <dbReference type="ChEBI" id="CHEBI:15378"/>
        <dbReference type="ChEBI" id="CHEBI:17509"/>
        <dbReference type="ChEBI" id="CHEBI:57443"/>
        <dbReference type="ChEBI" id="CHEBI:57834"/>
        <dbReference type="ChEBI" id="CHEBI:326268"/>
        <dbReference type="EC" id="2.5.1.16"/>
    </reaction>
</comment>
<feature type="domain" description="PABS" evidence="6">
    <location>
        <begin position="223"/>
        <end position="459"/>
    </location>
</feature>
<evidence type="ECO:0000313" key="8">
    <source>
        <dbReference type="Proteomes" id="UP001451571"/>
    </source>
</evidence>
<dbReference type="InterPro" id="IPR036259">
    <property type="entry name" value="MFS_trans_sf"/>
</dbReference>
<comment type="pathway">
    <text evidence="4">Amine and polyamine biosynthesis; spermidine biosynthesis; spermidine from putrescine: step 1/1.</text>
</comment>
<accession>A0ABZ3ES39</accession>
<comment type="caution">
    <text evidence="4">Lacks conserved residue(s) required for the propagation of feature annotation.</text>
</comment>
<keyword evidence="4" id="KW-0812">Transmembrane</keyword>
<feature type="binding site" evidence="4">
    <location>
        <position position="331"/>
    </location>
    <ligand>
        <name>S-methyl-5'-thioadenosine</name>
        <dbReference type="ChEBI" id="CHEBI:17509"/>
    </ligand>
</feature>
<dbReference type="SUPFAM" id="SSF53335">
    <property type="entry name" value="S-adenosyl-L-methionine-dependent methyltransferases"/>
    <property type="match status" value="1"/>
</dbReference>
<name>A0ABZ3ES39_9FIRM</name>
<evidence type="ECO:0000259" key="6">
    <source>
        <dbReference type="PROSITE" id="PS51006"/>
    </source>
</evidence>
<evidence type="ECO:0000256" key="1">
    <source>
        <dbReference type="ARBA" id="ARBA00007867"/>
    </source>
</evidence>
<feature type="transmembrane region" description="Helical" evidence="4">
    <location>
        <begin position="156"/>
        <end position="179"/>
    </location>
</feature>
<dbReference type="InterPro" id="IPR030374">
    <property type="entry name" value="PABS"/>
</dbReference>
<reference evidence="7 8" key="1">
    <citation type="submission" date="2024-02" db="EMBL/GenBank/DDBJ databases">
        <title>Bacterial strain from lacustrine sediment.</title>
        <authorList>
            <person name="Petit C."/>
            <person name="Fadhlaoui K."/>
        </authorList>
    </citation>
    <scope>NUCLEOTIDE SEQUENCE [LARGE SCALE GENOMIC DNA]</scope>
    <source>
        <strain evidence="7 8">IPX-CK</strain>
    </source>
</reference>